<feature type="transmembrane region" description="Helical" evidence="1">
    <location>
        <begin position="282"/>
        <end position="302"/>
    </location>
</feature>
<keyword evidence="1" id="KW-0812">Transmembrane</keyword>
<gene>
    <name evidence="2" type="ORF">Tco_0992876</name>
</gene>
<keyword evidence="1" id="KW-0472">Membrane</keyword>
<protein>
    <submittedName>
        <fullName evidence="2">Uncharacterized protein</fullName>
    </submittedName>
</protein>
<reference evidence="2" key="2">
    <citation type="submission" date="2022-01" db="EMBL/GenBank/DDBJ databases">
        <authorList>
            <person name="Yamashiro T."/>
            <person name="Shiraishi A."/>
            <person name="Satake H."/>
            <person name="Nakayama K."/>
        </authorList>
    </citation>
    <scope>NUCLEOTIDE SEQUENCE</scope>
</reference>
<evidence type="ECO:0000313" key="2">
    <source>
        <dbReference type="EMBL" id="GJT57822.1"/>
    </source>
</evidence>
<evidence type="ECO:0000313" key="3">
    <source>
        <dbReference type="Proteomes" id="UP001151760"/>
    </source>
</evidence>
<proteinExistence type="predicted"/>
<reference evidence="2" key="1">
    <citation type="journal article" date="2022" name="Int. J. Mol. Sci.">
        <title>Draft Genome of Tanacetum Coccineum: Genomic Comparison of Closely Related Tanacetum-Family Plants.</title>
        <authorList>
            <person name="Yamashiro T."/>
            <person name="Shiraishi A."/>
            <person name="Nakayama K."/>
            <person name="Satake H."/>
        </authorList>
    </citation>
    <scope>NUCLEOTIDE SEQUENCE</scope>
</reference>
<dbReference type="Proteomes" id="UP001151760">
    <property type="component" value="Unassembled WGS sequence"/>
</dbReference>
<evidence type="ECO:0000256" key="1">
    <source>
        <dbReference type="SAM" id="Phobius"/>
    </source>
</evidence>
<organism evidence="2 3">
    <name type="scientific">Tanacetum coccineum</name>
    <dbReference type="NCBI Taxonomy" id="301880"/>
    <lineage>
        <taxon>Eukaryota</taxon>
        <taxon>Viridiplantae</taxon>
        <taxon>Streptophyta</taxon>
        <taxon>Embryophyta</taxon>
        <taxon>Tracheophyta</taxon>
        <taxon>Spermatophyta</taxon>
        <taxon>Magnoliopsida</taxon>
        <taxon>eudicotyledons</taxon>
        <taxon>Gunneridae</taxon>
        <taxon>Pentapetalae</taxon>
        <taxon>asterids</taxon>
        <taxon>campanulids</taxon>
        <taxon>Asterales</taxon>
        <taxon>Asteraceae</taxon>
        <taxon>Asteroideae</taxon>
        <taxon>Anthemideae</taxon>
        <taxon>Anthemidinae</taxon>
        <taxon>Tanacetum</taxon>
    </lineage>
</organism>
<comment type="caution">
    <text evidence="2">The sequence shown here is derived from an EMBL/GenBank/DDBJ whole genome shotgun (WGS) entry which is preliminary data.</text>
</comment>
<keyword evidence="1" id="KW-1133">Transmembrane helix</keyword>
<sequence length="470" mass="53229">MAPRGSSSFVRPGSTVFTYGLSRIRFKPRTMRFLRITYDSSRDTKSGEERFLRFAISTLASWFLGTRFRFNHFDIFFLVVGRVTCFDKTPVGHPCNGGPKEHAGIKDLLAIRFAHHVVPRWQHTPMERNGAFAKRKGMRNLISQALNPYKREWKSGSGLYGLAAFILAVESYGLFTNTKGSFTLVTSINAHDLFSEENTSGNLRGFGVSTGENWAQDLVYETEFEHTGGWTYYRCLIISLESIVSFCHLGEEFPERGKVRACISSYPVTNFEKACQFKLCHLGLAGFVLEFCMFIVTMLLGCDISFKNLFLTTRYVSEEQGRAATSDERLPGVDELISDFVENNGREHVGLFIFPKNVGLDIIQKTMFDLKVIRGDFRITIDSSTLGRCFEQLHHSKIISHVTMGRIYWGFSRLDDSTEGGMNNDFGRVLTDFAGGKKESMGANRVLVLVLAGDDWVRVIHVWGCDRERL</sequence>
<name>A0ABQ5F546_9ASTR</name>
<keyword evidence="3" id="KW-1185">Reference proteome</keyword>
<accession>A0ABQ5F546</accession>
<dbReference type="EMBL" id="BQNB010016964">
    <property type="protein sequence ID" value="GJT57822.1"/>
    <property type="molecule type" value="Genomic_DNA"/>
</dbReference>